<keyword evidence="1" id="KW-0479">Metal-binding</keyword>
<gene>
    <name evidence="4" type="ORF">QVD17_20340</name>
</gene>
<dbReference type="PANTHER" id="PTHR24286">
    <property type="entry name" value="CYTOCHROME P450 26"/>
    <property type="match status" value="1"/>
</dbReference>
<dbReference type="GO" id="GO:0016125">
    <property type="term" value="P:sterol metabolic process"/>
    <property type="evidence" value="ECO:0007669"/>
    <property type="project" value="TreeGrafter"/>
</dbReference>
<organism evidence="4 5">
    <name type="scientific">Tagetes erecta</name>
    <name type="common">African marigold</name>
    <dbReference type="NCBI Taxonomy" id="13708"/>
    <lineage>
        <taxon>Eukaryota</taxon>
        <taxon>Viridiplantae</taxon>
        <taxon>Streptophyta</taxon>
        <taxon>Embryophyta</taxon>
        <taxon>Tracheophyta</taxon>
        <taxon>Spermatophyta</taxon>
        <taxon>Magnoliopsida</taxon>
        <taxon>eudicotyledons</taxon>
        <taxon>Gunneridae</taxon>
        <taxon>Pentapetalae</taxon>
        <taxon>asterids</taxon>
        <taxon>campanulids</taxon>
        <taxon>Asterales</taxon>
        <taxon>Asteraceae</taxon>
        <taxon>Asteroideae</taxon>
        <taxon>Heliantheae alliance</taxon>
        <taxon>Tageteae</taxon>
        <taxon>Tagetes</taxon>
    </lineage>
</organism>
<dbReference type="AlphaFoldDB" id="A0AAD8NX71"/>
<dbReference type="GO" id="GO:0051777">
    <property type="term" value="F:ent-kaurenoic acid monooxygenase activity"/>
    <property type="evidence" value="ECO:0007669"/>
    <property type="project" value="TreeGrafter"/>
</dbReference>
<name>A0AAD8NX71_TARER</name>
<reference evidence="4" key="1">
    <citation type="journal article" date="2023" name="bioRxiv">
        <title>Improved chromosome-level genome assembly for marigold (Tagetes erecta).</title>
        <authorList>
            <person name="Jiang F."/>
            <person name="Yuan L."/>
            <person name="Wang S."/>
            <person name="Wang H."/>
            <person name="Xu D."/>
            <person name="Wang A."/>
            <person name="Fan W."/>
        </authorList>
    </citation>
    <scope>NUCLEOTIDE SEQUENCE</scope>
    <source>
        <strain evidence="4">WSJ</strain>
        <tissue evidence="4">Leaf</tissue>
    </source>
</reference>
<dbReference type="GO" id="GO:0005506">
    <property type="term" value="F:iron ion binding"/>
    <property type="evidence" value="ECO:0007669"/>
    <property type="project" value="InterPro"/>
</dbReference>
<dbReference type="GO" id="GO:0005783">
    <property type="term" value="C:endoplasmic reticulum"/>
    <property type="evidence" value="ECO:0007669"/>
    <property type="project" value="TreeGrafter"/>
</dbReference>
<feature type="transmembrane region" description="Helical" evidence="3">
    <location>
        <begin position="15"/>
        <end position="35"/>
    </location>
</feature>
<evidence type="ECO:0000256" key="3">
    <source>
        <dbReference type="SAM" id="Phobius"/>
    </source>
</evidence>
<dbReference type="PANTHER" id="PTHR24286:SF356">
    <property type="entry name" value="ENT-KAURENOIC ACID OXIDASE 2"/>
    <property type="match status" value="1"/>
</dbReference>
<dbReference type="GO" id="GO:0016132">
    <property type="term" value="P:brassinosteroid biosynthetic process"/>
    <property type="evidence" value="ECO:0007669"/>
    <property type="project" value="TreeGrafter"/>
</dbReference>
<proteinExistence type="predicted"/>
<evidence type="ECO:0000313" key="4">
    <source>
        <dbReference type="EMBL" id="KAK1424998.1"/>
    </source>
</evidence>
<dbReference type="GO" id="GO:0020037">
    <property type="term" value="F:heme binding"/>
    <property type="evidence" value="ECO:0007669"/>
    <property type="project" value="InterPro"/>
</dbReference>
<dbReference type="InterPro" id="IPR001128">
    <property type="entry name" value="Cyt_P450"/>
</dbReference>
<comment type="caution">
    <text evidence="4">The sequence shown here is derived from an EMBL/GenBank/DDBJ whole genome shotgun (WGS) entry which is preliminary data.</text>
</comment>
<dbReference type="EMBL" id="JAUHHV010000005">
    <property type="protein sequence ID" value="KAK1424998.1"/>
    <property type="molecule type" value="Genomic_DNA"/>
</dbReference>
<dbReference type="GO" id="GO:0010268">
    <property type="term" value="P:brassinosteroid homeostasis"/>
    <property type="evidence" value="ECO:0007669"/>
    <property type="project" value="TreeGrafter"/>
</dbReference>
<dbReference type="Gene3D" id="1.10.630.10">
    <property type="entry name" value="Cytochrome P450"/>
    <property type="match status" value="1"/>
</dbReference>
<keyword evidence="2" id="KW-0408">Iron</keyword>
<evidence type="ECO:0000313" key="5">
    <source>
        <dbReference type="Proteomes" id="UP001229421"/>
    </source>
</evidence>
<dbReference type="Pfam" id="PF00067">
    <property type="entry name" value="p450"/>
    <property type="match status" value="1"/>
</dbReference>
<dbReference type="InterPro" id="IPR036396">
    <property type="entry name" value="Cyt_P450_sf"/>
</dbReference>
<keyword evidence="3" id="KW-0472">Membrane</keyword>
<keyword evidence="3" id="KW-0812">Transmembrane</keyword>
<dbReference type="SUPFAM" id="SSF48264">
    <property type="entry name" value="Cytochrome P450"/>
    <property type="match status" value="1"/>
</dbReference>
<accession>A0AAD8NX71</accession>
<evidence type="ECO:0000256" key="2">
    <source>
        <dbReference type="ARBA" id="ARBA00023004"/>
    </source>
</evidence>
<dbReference type="Proteomes" id="UP001229421">
    <property type="component" value="Unassembled WGS sequence"/>
</dbReference>
<protein>
    <recommendedName>
        <fullName evidence="6">Cytochrome P450</fullName>
    </recommendedName>
</protein>
<sequence>MLAVKDREEEDDDNGVLLGLILVLIWGLKNMNVWFYETNLGSKKRGSLPPGNLGWPLVGNMWSFLRAFKSSDPDSFISDFVHRYGPIGIYKSMMFGSPTIIVTVPEIVRKVLLDDDTFKHGWPDSTIELAGRKSFIGISYEEHKRLRRLTKTPISSHESLSIYTPYIETNVIAALEKWSQMGRIEFLTELQRLTFKIITYIFLSSEIEHLLQAMEKESAILNCGFKAMAINVPGFAC</sequence>
<evidence type="ECO:0008006" key="6">
    <source>
        <dbReference type="Google" id="ProtNLM"/>
    </source>
</evidence>
<keyword evidence="3" id="KW-1133">Transmembrane helix</keyword>
<evidence type="ECO:0000256" key="1">
    <source>
        <dbReference type="ARBA" id="ARBA00022723"/>
    </source>
</evidence>
<keyword evidence="5" id="KW-1185">Reference proteome</keyword>